<sequence>MAFSGHPILDEIKQGFKLRPVKNLIRESKPIFKAEGEEEKFNVRGKNSEVREDQDESADDSGLPSSSASTARSSSPLCPSPVPQQPLFAAPPPPA</sequence>
<feature type="region of interest" description="Disordered" evidence="1">
    <location>
        <begin position="39"/>
        <end position="95"/>
    </location>
</feature>
<name>A0AAV5SQX4_9BILA</name>
<feature type="compositionally biased region" description="Pro residues" evidence="1">
    <location>
        <begin position="78"/>
        <end position="95"/>
    </location>
</feature>
<feature type="non-terminal residue" evidence="3">
    <location>
        <position position="95"/>
    </location>
</feature>
<evidence type="ECO:0000313" key="3">
    <source>
        <dbReference type="EMBL" id="GMS85177.1"/>
    </source>
</evidence>
<protein>
    <recommendedName>
        <fullName evidence="2">WH2 domain-containing protein</fullName>
    </recommendedName>
</protein>
<keyword evidence="4" id="KW-1185">Reference proteome</keyword>
<organism evidence="3 4">
    <name type="scientific">Pristionchus entomophagus</name>
    <dbReference type="NCBI Taxonomy" id="358040"/>
    <lineage>
        <taxon>Eukaryota</taxon>
        <taxon>Metazoa</taxon>
        <taxon>Ecdysozoa</taxon>
        <taxon>Nematoda</taxon>
        <taxon>Chromadorea</taxon>
        <taxon>Rhabditida</taxon>
        <taxon>Rhabditina</taxon>
        <taxon>Diplogasteromorpha</taxon>
        <taxon>Diplogasteroidea</taxon>
        <taxon>Neodiplogasteridae</taxon>
        <taxon>Pristionchus</taxon>
    </lineage>
</organism>
<gene>
    <name evidence="3" type="ORF">PENTCL1PPCAC_7352</name>
</gene>
<dbReference type="Proteomes" id="UP001432027">
    <property type="component" value="Unassembled WGS sequence"/>
</dbReference>
<evidence type="ECO:0000259" key="2">
    <source>
        <dbReference type="PROSITE" id="PS51082"/>
    </source>
</evidence>
<evidence type="ECO:0000313" key="4">
    <source>
        <dbReference type="Proteomes" id="UP001432027"/>
    </source>
</evidence>
<reference evidence="3" key="1">
    <citation type="submission" date="2023-10" db="EMBL/GenBank/DDBJ databases">
        <title>Genome assembly of Pristionchus species.</title>
        <authorList>
            <person name="Yoshida K."/>
            <person name="Sommer R.J."/>
        </authorList>
    </citation>
    <scope>NUCLEOTIDE SEQUENCE</scope>
    <source>
        <strain evidence="3">RS0144</strain>
    </source>
</reference>
<feature type="domain" description="WH2" evidence="2">
    <location>
        <begin position="4"/>
        <end position="21"/>
    </location>
</feature>
<feature type="compositionally biased region" description="Basic and acidic residues" evidence="1">
    <location>
        <begin position="39"/>
        <end position="51"/>
    </location>
</feature>
<accession>A0AAV5SQX4</accession>
<dbReference type="AlphaFoldDB" id="A0AAV5SQX4"/>
<feature type="compositionally biased region" description="Low complexity" evidence="1">
    <location>
        <begin position="60"/>
        <end position="77"/>
    </location>
</feature>
<proteinExistence type="predicted"/>
<comment type="caution">
    <text evidence="3">The sequence shown here is derived from an EMBL/GenBank/DDBJ whole genome shotgun (WGS) entry which is preliminary data.</text>
</comment>
<evidence type="ECO:0000256" key="1">
    <source>
        <dbReference type="SAM" id="MobiDB-lite"/>
    </source>
</evidence>
<dbReference type="PROSITE" id="PS51082">
    <property type="entry name" value="WH2"/>
    <property type="match status" value="1"/>
</dbReference>
<dbReference type="EMBL" id="BTSX01000002">
    <property type="protein sequence ID" value="GMS85177.1"/>
    <property type="molecule type" value="Genomic_DNA"/>
</dbReference>
<dbReference type="InterPro" id="IPR003124">
    <property type="entry name" value="WH2_dom"/>
</dbReference>
<dbReference type="GO" id="GO:0003779">
    <property type="term" value="F:actin binding"/>
    <property type="evidence" value="ECO:0007669"/>
    <property type="project" value="InterPro"/>
</dbReference>